<evidence type="ECO:0000256" key="4">
    <source>
        <dbReference type="PIRSR" id="PIRSR000296-2"/>
    </source>
</evidence>
<dbReference type="Proteomes" id="UP000275137">
    <property type="component" value="Unassembled WGS sequence"/>
</dbReference>
<dbReference type="PROSITE" id="PS51402">
    <property type="entry name" value="CATALASE_3"/>
    <property type="match status" value="1"/>
</dbReference>
<dbReference type="Gene3D" id="2.40.180.10">
    <property type="entry name" value="Catalase core domain"/>
    <property type="match status" value="1"/>
</dbReference>
<dbReference type="EMBL" id="RJVP01000002">
    <property type="protein sequence ID" value="ROH87317.1"/>
    <property type="molecule type" value="Genomic_DNA"/>
</dbReference>
<dbReference type="CDD" id="cd08153">
    <property type="entry name" value="srpA_like"/>
    <property type="match status" value="1"/>
</dbReference>
<feature type="signal peptide" evidence="5">
    <location>
        <begin position="1"/>
        <end position="22"/>
    </location>
</feature>
<evidence type="ECO:0000313" key="8">
    <source>
        <dbReference type="Proteomes" id="UP000275137"/>
    </source>
</evidence>
<protein>
    <recommendedName>
        <fullName evidence="2">Catalase-related peroxidase</fullName>
        <ecNumber evidence="2">1.11.1.-</ecNumber>
    </recommendedName>
</protein>
<keyword evidence="2 7" id="KW-0575">Peroxidase</keyword>
<keyword evidence="2 4" id="KW-0408">Iron</keyword>
<evidence type="ECO:0000256" key="3">
    <source>
        <dbReference type="PIRSR" id="PIRSR000296-1"/>
    </source>
</evidence>
<dbReference type="InterPro" id="IPR020835">
    <property type="entry name" value="Catalase_sf"/>
</dbReference>
<dbReference type="GO" id="GO:0004096">
    <property type="term" value="F:catalase activity"/>
    <property type="evidence" value="ECO:0007669"/>
    <property type="project" value="InterPro"/>
</dbReference>
<comment type="cofactor">
    <cofactor evidence="2">
        <name>heme</name>
        <dbReference type="ChEBI" id="CHEBI:30413"/>
    </cofactor>
</comment>
<sequence>MNKTRIALLVALSFSLSANVYAEADKPVTEQLVDTLTKLSGGPHADFRANHAKGLVVQGDFVPAASASSVSKAAHFTAKSVPVTVRFSNATGVPNIPDANGNSFPKGMAIRFGLPDESYTDIVVISVNGFPAATPEDFLGLLNAVAASGGDAKPSPVEQFLATHPAALKFVTTPKLPPVSFGTQPFFGVNAFKFINAKGEVNYGRYLIAPVAGAAYLDKADADKADPDYLMNELPARLKQGAVQYRIAVQLAEAGDAINDATQTWPATRKVVELGTLSVRNVHPQGTAFEKQTMFNPLMLTDGIEASEDPILLARPGAYAVSFGRRLK</sequence>
<dbReference type="GO" id="GO:0042744">
    <property type="term" value="P:hydrogen peroxide catabolic process"/>
    <property type="evidence" value="ECO:0007669"/>
    <property type="project" value="TreeGrafter"/>
</dbReference>
<dbReference type="InterPro" id="IPR024168">
    <property type="entry name" value="Catalase_SrpA-type_pred"/>
</dbReference>
<keyword evidence="8" id="KW-1185">Reference proteome</keyword>
<dbReference type="GO" id="GO:0046872">
    <property type="term" value="F:metal ion binding"/>
    <property type="evidence" value="ECO:0007669"/>
    <property type="project" value="UniProtKB-KW"/>
</dbReference>
<feature type="domain" description="Catalase core" evidence="6">
    <location>
        <begin position="25"/>
        <end position="328"/>
    </location>
</feature>
<reference evidence="7 8" key="1">
    <citation type="submission" date="2018-10" db="EMBL/GenBank/DDBJ databases">
        <authorList>
            <person name="Chen W.-M."/>
        </authorList>
    </citation>
    <scope>NUCLEOTIDE SEQUENCE [LARGE SCALE GENOMIC DNA]</scope>
    <source>
        <strain evidence="7 8">H-5</strain>
    </source>
</reference>
<gene>
    <name evidence="7" type="ORF">ED236_04815</name>
</gene>
<dbReference type="RefSeq" id="WP_123237117.1">
    <property type="nucleotide sequence ID" value="NZ_RJVP01000002.1"/>
</dbReference>
<organism evidence="7 8">
    <name type="scientific">Pseudomethylobacillus aquaticus</name>
    <dbReference type="NCBI Taxonomy" id="2676064"/>
    <lineage>
        <taxon>Bacteria</taxon>
        <taxon>Pseudomonadati</taxon>
        <taxon>Pseudomonadota</taxon>
        <taxon>Betaproteobacteria</taxon>
        <taxon>Nitrosomonadales</taxon>
        <taxon>Methylophilaceae</taxon>
        <taxon>Pseudomethylobacillus</taxon>
    </lineage>
</organism>
<name>A0A3N0V3D2_9PROT</name>
<dbReference type="GO" id="GO:0005737">
    <property type="term" value="C:cytoplasm"/>
    <property type="evidence" value="ECO:0007669"/>
    <property type="project" value="TreeGrafter"/>
</dbReference>
<dbReference type="Gene3D" id="1.20.1280.120">
    <property type="match status" value="1"/>
</dbReference>
<evidence type="ECO:0000256" key="1">
    <source>
        <dbReference type="ARBA" id="ARBA00002974"/>
    </source>
</evidence>
<feature type="chain" id="PRO_5018079902" description="Catalase-related peroxidase" evidence="5">
    <location>
        <begin position="23"/>
        <end position="328"/>
    </location>
</feature>
<dbReference type="PIRSF" id="PIRSF000296">
    <property type="entry name" value="SrpA"/>
    <property type="match status" value="1"/>
</dbReference>
<keyword evidence="2 4" id="KW-0479">Metal-binding</keyword>
<dbReference type="InterPro" id="IPR011614">
    <property type="entry name" value="Catalase_core"/>
</dbReference>
<dbReference type="GO" id="GO:0020037">
    <property type="term" value="F:heme binding"/>
    <property type="evidence" value="ECO:0007669"/>
    <property type="project" value="InterPro"/>
</dbReference>
<comment type="caution">
    <text evidence="7">The sequence shown here is derived from an EMBL/GenBank/DDBJ whole genome shotgun (WGS) entry which is preliminary data.</text>
</comment>
<evidence type="ECO:0000256" key="2">
    <source>
        <dbReference type="PIRNR" id="PIRNR000296"/>
    </source>
</evidence>
<dbReference type="SUPFAM" id="SSF56634">
    <property type="entry name" value="Heme-dependent catalase-like"/>
    <property type="match status" value="1"/>
</dbReference>
<evidence type="ECO:0000259" key="6">
    <source>
        <dbReference type="SMART" id="SM01060"/>
    </source>
</evidence>
<feature type="active site" evidence="3">
    <location>
        <position position="51"/>
    </location>
</feature>
<dbReference type="PANTHER" id="PTHR11465">
    <property type="entry name" value="CATALASE"/>
    <property type="match status" value="1"/>
</dbReference>
<dbReference type="PANTHER" id="PTHR11465:SF62">
    <property type="entry name" value="CATALASE T"/>
    <property type="match status" value="1"/>
</dbReference>
<evidence type="ECO:0000313" key="7">
    <source>
        <dbReference type="EMBL" id="ROH87317.1"/>
    </source>
</evidence>
<keyword evidence="5" id="KW-0732">Signal</keyword>
<proteinExistence type="inferred from homology"/>
<dbReference type="AlphaFoldDB" id="A0A3N0V3D2"/>
<feature type="binding site" description="axial binding residue" evidence="4">
    <location>
        <position position="319"/>
    </location>
    <ligand>
        <name>heme</name>
        <dbReference type="ChEBI" id="CHEBI:30413"/>
    </ligand>
    <ligandPart>
        <name>Fe</name>
        <dbReference type="ChEBI" id="CHEBI:18248"/>
    </ligandPart>
</feature>
<dbReference type="EC" id="1.11.1.-" evidence="2"/>
<dbReference type="GO" id="GO:0042542">
    <property type="term" value="P:response to hydrogen peroxide"/>
    <property type="evidence" value="ECO:0007669"/>
    <property type="project" value="TreeGrafter"/>
</dbReference>
<dbReference type="InterPro" id="IPR018028">
    <property type="entry name" value="Catalase"/>
</dbReference>
<evidence type="ECO:0000256" key="5">
    <source>
        <dbReference type="SAM" id="SignalP"/>
    </source>
</evidence>
<comment type="similarity">
    <text evidence="2">Belongs to the catalase family.</text>
</comment>
<dbReference type="SMART" id="SM01060">
    <property type="entry name" value="Catalase"/>
    <property type="match status" value="1"/>
</dbReference>
<keyword evidence="2" id="KW-0560">Oxidoreductase</keyword>
<accession>A0A3N0V3D2</accession>
<comment type="function">
    <text evidence="1">Decomposes hydrogen peroxide into water and oxygen; serves to protect cells from the toxic effects of hydrogen peroxide.</text>
</comment>
<comment type="function">
    <text evidence="2">Has an organic peroxide-dependent peroxidase activity.</text>
</comment>
<dbReference type="Pfam" id="PF00199">
    <property type="entry name" value="Catalase"/>
    <property type="match status" value="1"/>
</dbReference>
<keyword evidence="2 4" id="KW-0349">Heme</keyword>